<feature type="transmembrane region" description="Helical" evidence="6">
    <location>
        <begin position="471"/>
        <end position="489"/>
    </location>
</feature>
<reference evidence="8 9" key="1">
    <citation type="submission" date="2022-06" db="EMBL/GenBank/DDBJ databases">
        <title>Paraconexibacter antarcticus.</title>
        <authorList>
            <person name="Kim C.S."/>
        </authorList>
    </citation>
    <scope>NUCLEOTIDE SEQUENCE [LARGE SCALE GENOMIC DNA]</scope>
    <source>
        <strain evidence="8 9">02-257</strain>
    </source>
</reference>
<feature type="transmembrane region" description="Helical" evidence="6">
    <location>
        <begin position="353"/>
        <end position="377"/>
    </location>
</feature>
<name>A0ABY5DUG8_9ACTN</name>
<keyword evidence="9" id="KW-1185">Reference proteome</keyword>
<evidence type="ECO:0000256" key="1">
    <source>
        <dbReference type="ARBA" id="ARBA00004651"/>
    </source>
</evidence>
<sequence>MSRARSVWVLTVLCGAVSLVVASITTLYVAGPEIARDVGASQTELTWMIDIYTLVMAGLLLPAGALGDRFGRRGVMIAGLIIFTAAAAVLQVVDTPTTLIATRALLGLGAALILPSTLSLITSTFPPDFRDTAVGVWTAAFTLAGVFGGALAAILLEFFSWRSAFWSILAGAIVVLAASPSIPSSRDEQPPPMDNWGALAALVSVSALVYGFIQAGIDGWTSPTIITALTLGVLAGAGFAAIQLRRAHPLLDVRLFANRSFAVAAFTVFVAFAAVYGLAFLIIPYQQIVLGDSALAASMPMSATAVTIIPITIVARRLTERIGLRAVVALSCLLNAAGFGILCGIGIDGPVWVLYAATLVIGAGLGLGMVPCTEAILTNVEPAKQGVAASVNHTTREVGTSLGVALFGGLLSGSYAASVHDITQALPGPAREASRGSVAGALQVAQQSGPRGAELAGQARHAYVTATQHTSLVMVFIMVAAALIAALWAPPKTPRAVSATPVEHDRRHQLTPATNR</sequence>
<feature type="transmembrane region" description="Helical" evidence="6">
    <location>
        <begin position="256"/>
        <end position="283"/>
    </location>
</feature>
<feature type="transmembrane region" description="Helical" evidence="6">
    <location>
        <begin position="99"/>
        <end position="121"/>
    </location>
</feature>
<evidence type="ECO:0000256" key="2">
    <source>
        <dbReference type="ARBA" id="ARBA00022692"/>
    </source>
</evidence>
<feature type="transmembrane region" description="Helical" evidence="6">
    <location>
        <begin position="46"/>
        <end position="67"/>
    </location>
</feature>
<organism evidence="8 9">
    <name type="scientific">Paraconexibacter antarcticus</name>
    <dbReference type="NCBI Taxonomy" id="2949664"/>
    <lineage>
        <taxon>Bacteria</taxon>
        <taxon>Bacillati</taxon>
        <taxon>Actinomycetota</taxon>
        <taxon>Thermoleophilia</taxon>
        <taxon>Solirubrobacterales</taxon>
        <taxon>Paraconexibacteraceae</taxon>
        <taxon>Paraconexibacter</taxon>
    </lineage>
</organism>
<keyword evidence="4 6" id="KW-0472">Membrane</keyword>
<dbReference type="Proteomes" id="UP001056035">
    <property type="component" value="Chromosome"/>
</dbReference>
<evidence type="ECO:0000259" key="7">
    <source>
        <dbReference type="PROSITE" id="PS50850"/>
    </source>
</evidence>
<dbReference type="SUPFAM" id="SSF103473">
    <property type="entry name" value="MFS general substrate transporter"/>
    <property type="match status" value="1"/>
</dbReference>
<evidence type="ECO:0000256" key="6">
    <source>
        <dbReference type="SAM" id="Phobius"/>
    </source>
</evidence>
<dbReference type="InterPro" id="IPR020846">
    <property type="entry name" value="MFS_dom"/>
</dbReference>
<dbReference type="Pfam" id="PF07690">
    <property type="entry name" value="MFS_1"/>
    <property type="match status" value="1"/>
</dbReference>
<keyword evidence="2 6" id="KW-0812">Transmembrane</keyword>
<evidence type="ECO:0000256" key="4">
    <source>
        <dbReference type="ARBA" id="ARBA00023136"/>
    </source>
</evidence>
<gene>
    <name evidence="8" type="ORF">NBH00_23785</name>
</gene>
<dbReference type="Gene3D" id="1.20.1720.10">
    <property type="entry name" value="Multidrug resistance protein D"/>
    <property type="match status" value="1"/>
</dbReference>
<feature type="transmembrane region" description="Helical" evidence="6">
    <location>
        <begin position="164"/>
        <end position="183"/>
    </location>
</feature>
<feature type="transmembrane region" description="Helical" evidence="6">
    <location>
        <begin position="74"/>
        <end position="93"/>
    </location>
</feature>
<protein>
    <submittedName>
        <fullName evidence="8">MFS transporter</fullName>
    </submittedName>
</protein>
<evidence type="ECO:0000313" key="9">
    <source>
        <dbReference type="Proteomes" id="UP001056035"/>
    </source>
</evidence>
<feature type="transmembrane region" description="Helical" evidence="6">
    <location>
        <begin position="195"/>
        <end position="213"/>
    </location>
</feature>
<feature type="transmembrane region" description="Helical" evidence="6">
    <location>
        <begin position="295"/>
        <end position="315"/>
    </location>
</feature>
<feature type="transmembrane region" description="Helical" evidence="6">
    <location>
        <begin position="327"/>
        <end position="347"/>
    </location>
</feature>
<dbReference type="EMBL" id="CP098502">
    <property type="protein sequence ID" value="UTI64347.1"/>
    <property type="molecule type" value="Genomic_DNA"/>
</dbReference>
<dbReference type="PANTHER" id="PTHR42718:SF42">
    <property type="entry name" value="EXPORT PROTEIN"/>
    <property type="match status" value="1"/>
</dbReference>
<dbReference type="PROSITE" id="PS50850">
    <property type="entry name" value="MFS"/>
    <property type="match status" value="1"/>
</dbReference>
<comment type="subcellular location">
    <subcellularLocation>
        <location evidence="1">Cell membrane</location>
        <topology evidence="1">Multi-pass membrane protein</topology>
    </subcellularLocation>
</comment>
<accession>A0ABY5DUG8</accession>
<evidence type="ECO:0000256" key="3">
    <source>
        <dbReference type="ARBA" id="ARBA00022989"/>
    </source>
</evidence>
<dbReference type="CDD" id="cd17321">
    <property type="entry name" value="MFS_MMR_MDR_like"/>
    <property type="match status" value="1"/>
</dbReference>
<dbReference type="InterPro" id="IPR011701">
    <property type="entry name" value="MFS"/>
</dbReference>
<feature type="region of interest" description="Disordered" evidence="5">
    <location>
        <begin position="495"/>
        <end position="516"/>
    </location>
</feature>
<feature type="domain" description="Major facilitator superfamily (MFS) profile" evidence="7">
    <location>
        <begin position="9"/>
        <end position="493"/>
    </location>
</feature>
<dbReference type="InterPro" id="IPR036259">
    <property type="entry name" value="MFS_trans_sf"/>
</dbReference>
<proteinExistence type="predicted"/>
<evidence type="ECO:0000256" key="5">
    <source>
        <dbReference type="SAM" id="MobiDB-lite"/>
    </source>
</evidence>
<evidence type="ECO:0000313" key="8">
    <source>
        <dbReference type="EMBL" id="UTI64347.1"/>
    </source>
</evidence>
<dbReference type="RefSeq" id="WP_254571053.1">
    <property type="nucleotide sequence ID" value="NZ_CP098502.1"/>
</dbReference>
<feature type="transmembrane region" description="Helical" evidence="6">
    <location>
        <begin position="225"/>
        <end position="244"/>
    </location>
</feature>
<feature type="transmembrane region" description="Helical" evidence="6">
    <location>
        <begin position="133"/>
        <end position="158"/>
    </location>
</feature>
<keyword evidence="3 6" id="KW-1133">Transmembrane helix</keyword>
<dbReference type="Gene3D" id="1.20.1250.20">
    <property type="entry name" value="MFS general substrate transporter like domains"/>
    <property type="match status" value="1"/>
</dbReference>
<dbReference type="PANTHER" id="PTHR42718">
    <property type="entry name" value="MAJOR FACILITATOR SUPERFAMILY MULTIDRUG TRANSPORTER MFSC"/>
    <property type="match status" value="1"/>
</dbReference>